<dbReference type="EMBL" id="JBFALK010000021">
    <property type="protein sequence ID" value="MEV0973222.1"/>
    <property type="molecule type" value="Genomic_DNA"/>
</dbReference>
<organism evidence="2 3">
    <name type="scientific">Microtetraspora glauca</name>
    <dbReference type="NCBI Taxonomy" id="1996"/>
    <lineage>
        <taxon>Bacteria</taxon>
        <taxon>Bacillati</taxon>
        <taxon>Actinomycetota</taxon>
        <taxon>Actinomycetes</taxon>
        <taxon>Streptosporangiales</taxon>
        <taxon>Streptosporangiaceae</taxon>
        <taxon>Microtetraspora</taxon>
    </lineage>
</organism>
<dbReference type="Proteomes" id="UP001551675">
    <property type="component" value="Unassembled WGS sequence"/>
</dbReference>
<dbReference type="RefSeq" id="WP_358138746.1">
    <property type="nucleotide sequence ID" value="NZ_JBFALK010000021.1"/>
</dbReference>
<feature type="region of interest" description="Disordered" evidence="1">
    <location>
        <begin position="128"/>
        <end position="151"/>
    </location>
</feature>
<keyword evidence="3" id="KW-1185">Reference proteome</keyword>
<sequence length="151" mass="17210">MSDEWRPRSWRMPDGGTLVEGPAFPLRPTGPDLRGSEGESLTEERTYYRLNPEGRLEGSFEAMDWSLEYEQGVQTYHVEGSALLRLYATYDCYSDERVHRADVEREGLVPLPPEEAPSAGQVRALAAENRERMRAEGLRTRHPDWPDGGCR</sequence>
<comment type="caution">
    <text evidence="2">The sequence shown here is derived from an EMBL/GenBank/DDBJ whole genome shotgun (WGS) entry which is preliminary data.</text>
</comment>
<protein>
    <submittedName>
        <fullName evidence="2">Uncharacterized protein</fullName>
    </submittedName>
</protein>
<accession>A0ABV3GNZ5</accession>
<name>A0ABV3GNZ5_MICGL</name>
<reference evidence="2 3" key="1">
    <citation type="submission" date="2024-06" db="EMBL/GenBank/DDBJ databases">
        <title>The Natural Products Discovery Center: Release of the First 8490 Sequenced Strains for Exploring Actinobacteria Biosynthetic Diversity.</title>
        <authorList>
            <person name="Kalkreuter E."/>
            <person name="Kautsar S.A."/>
            <person name="Yang D."/>
            <person name="Bader C.D."/>
            <person name="Teijaro C.N."/>
            <person name="Fluegel L."/>
            <person name="Davis C.M."/>
            <person name="Simpson J.R."/>
            <person name="Lauterbach L."/>
            <person name="Steele A.D."/>
            <person name="Gui C."/>
            <person name="Meng S."/>
            <person name="Li G."/>
            <person name="Viehrig K."/>
            <person name="Ye F."/>
            <person name="Su P."/>
            <person name="Kiefer A.F."/>
            <person name="Nichols A."/>
            <person name="Cepeda A.J."/>
            <person name="Yan W."/>
            <person name="Fan B."/>
            <person name="Jiang Y."/>
            <person name="Adhikari A."/>
            <person name="Zheng C.-J."/>
            <person name="Schuster L."/>
            <person name="Cowan T.M."/>
            <person name="Smanski M.J."/>
            <person name="Chevrette M.G."/>
            <person name="De Carvalho L.P.S."/>
            <person name="Shen B."/>
        </authorList>
    </citation>
    <scope>NUCLEOTIDE SEQUENCE [LARGE SCALE GENOMIC DNA]</scope>
    <source>
        <strain evidence="2 3">NPDC050100</strain>
    </source>
</reference>
<evidence type="ECO:0000256" key="1">
    <source>
        <dbReference type="SAM" id="MobiDB-lite"/>
    </source>
</evidence>
<gene>
    <name evidence="2" type="ORF">AB0I59_31865</name>
</gene>
<evidence type="ECO:0000313" key="2">
    <source>
        <dbReference type="EMBL" id="MEV0973222.1"/>
    </source>
</evidence>
<evidence type="ECO:0000313" key="3">
    <source>
        <dbReference type="Proteomes" id="UP001551675"/>
    </source>
</evidence>
<feature type="region of interest" description="Disordered" evidence="1">
    <location>
        <begin position="1"/>
        <end position="42"/>
    </location>
</feature>
<proteinExistence type="predicted"/>